<protein>
    <submittedName>
        <fullName evidence="1">Uncharacterized protein</fullName>
    </submittedName>
</protein>
<organism evidence="1 2">
    <name type="scientific">Armillaria ostoyae</name>
    <name type="common">Armillaria root rot fungus</name>
    <dbReference type="NCBI Taxonomy" id="47428"/>
    <lineage>
        <taxon>Eukaryota</taxon>
        <taxon>Fungi</taxon>
        <taxon>Dikarya</taxon>
        <taxon>Basidiomycota</taxon>
        <taxon>Agaricomycotina</taxon>
        <taxon>Agaricomycetes</taxon>
        <taxon>Agaricomycetidae</taxon>
        <taxon>Agaricales</taxon>
        <taxon>Marasmiineae</taxon>
        <taxon>Physalacriaceae</taxon>
        <taxon>Armillaria</taxon>
    </lineage>
</organism>
<evidence type="ECO:0000313" key="1">
    <source>
        <dbReference type="EMBL" id="SJL11788.1"/>
    </source>
</evidence>
<gene>
    <name evidence="1" type="ORF">ARMOST_15197</name>
</gene>
<name>A0A284RSS1_ARMOS</name>
<accession>A0A284RSS1</accession>
<sequence length="21" mass="2158">MTGLFASAITTTTTIVEISLS</sequence>
<reference evidence="2" key="1">
    <citation type="journal article" date="2017" name="Nat. Ecol. Evol.">
        <title>Genome expansion and lineage-specific genetic innovations in the forest pathogenic fungi Armillaria.</title>
        <authorList>
            <person name="Sipos G."/>
            <person name="Prasanna A.N."/>
            <person name="Walter M.C."/>
            <person name="O'Connor E."/>
            <person name="Balint B."/>
            <person name="Krizsan K."/>
            <person name="Kiss B."/>
            <person name="Hess J."/>
            <person name="Varga T."/>
            <person name="Slot J."/>
            <person name="Riley R."/>
            <person name="Boka B."/>
            <person name="Rigling D."/>
            <person name="Barry K."/>
            <person name="Lee J."/>
            <person name="Mihaltcheva S."/>
            <person name="LaButti K."/>
            <person name="Lipzen A."/>
            <person name="Waldron R."/>
            <person name="Moloney N.M."/>
            <person name="Sperisen C."/>
            <person name="Kredics L."/>
            <person name="Vagvoelgyi C."/>
            <person name="Patrignani A."/>
            <person name="Fitzpatrick D."/>
            <person name="Nagy I."/>
            <person name="Doyle S."/>
            <person name="Anderson J.B."/>
            <person name="Grigoriev I.V."/>
            <person name="Gueldener U."/>
            <person name="Muensterkoetter M."/>
            <person name="Nagy L.G."/>
        </authorList>
    </citation>
    <scope>NUCLEOTIDE SEQUENCE [LARGE SCALE GENOMIC DNA]</scope>
    <source>
        <strain evidence="2">C18/9</strain>
    </source>
</reference>
<dbReference type="EMBL" id="FUEG01000015">
    <property type="protein sequence ID" value="SJL11788.1"/>
    <property type="molecule type" value="Genomic_DNA"/>
</dbReference>
<dbReference type="Proteomes" id="UP000219338">
    <property type="component" value="Unassembled WGS sequence"/>
</dbReference>
<proteinExistence type="predicted"/>
<keyword evidence="2" id="KW-1185">Reference proteome</keyword>
<dbReference type="AlphaFoldDB" id="A0A284RSS1"/>
<evidence type="ECO:0000313" key="2">
    <source>
        <dbReference type="Proteomes" id="UP000219338"/>
    </source>
</evidence>